<reference evidence="2 3" key="1">
    <citation type="submission" date="2024-11" db="EMBL/GenBank/DDBJ databases">
        <title>Chromosome-level genome assembly of the freshwater bivalve Anodonta woodiana.</title>
        <authorList>
            <person name="Chen X."/>
        </authorList>
    </citation>
    <scope>NUCLEOTIDE SEQUENCE [LARGE SCALE GENOMIC DNA]</scope>
    <source>
        <strain evidence="2">MN2024</strain>
        <tissue evidence="2">Gills</tissue>
    </source>
</reference>
<dbReference type="PANTHER" id="PTHR11915">
    <property type="entry name" value="SPECTRIN/FILAMIN RELATED CYTOSKELETAL PROTEIN"/>
    <property type="match status" value="1"/>
</dbReference>
<protein>
    <submittedName>
        <fullName evidence="2">Uncharacterized protein</fullName>
    </submittedName>
</protein>
<comment type="caution">
    <text evidence="2">The sequence shown here is derived from an EMBL/GenBank/DDBJ whole genome shotgun (WGS) entry which is preliminary data.</text>
</comment>
<evidence type="ECO:0000313" key="3">
    <source>
        <dbReference type="Proteomes" id="UP001634394"/>
    </source>
</evidence>
<dbReference type="Gene3D" id="1.20.58.60">
    <property type="match status" value="2"/>
</dbReference>
<sequence>VSEFVDNLLEDLHGLNRAVTGADPIPASPEKLKDDQQDIRIVLEDLERLNPQIHKVIESAKKFVTQGSEDQSDVDDLKSKISEINGLCNQVQDGALRRDKALNDALQVSEKFFDLCGEVMTNLRDLKDNLISQEPPGVDPATVQEQQKELKELRKDLGKARLSLEECCRMGEQLGTLCGEPGLMEIRKQLEDIHHLADDVHDVAHDRDEDLSNAFQHAERFQHLLDSINSWLPLSEHKLENMKPVSSNPETLRSQINELS</sequence>
<feature type="non-terminal residue" evidence="2">
    <location>
        <position position="260"/>
    </location>
</feature>
<organism evidence="2 3">
    <name type="scientific">Sinanodonta woodiana</name>
    <name type="common">Chinese pond mussel</name>
    <name type="synonym">Anodonta woodiana</name>
    <dbReference type="NCBI Taxonomy" id="1069815"/>
    <lineage>
        <taxon>Eukaryota</taxon>
        <taxon>Metazoa</taxon>
        <taxon>Spiralia</taxon>
        <taxon>Lophotrochozoa</taxon>
        <taxon>Mollusca</taxon>
        <taxon>Bivalvia</taxon>
        <taxon>Autobranchia</taxon>
        <taxon>Heteroconchia</taxon>
        <taxon>Palaeoheterodonta</taxon>
        <taxon>Unionida</taxon>
        <taxon>Unionoidea</taxon>
        <taxon>Unionidae</taxon>
        <taxon>Unioninae</taxon>
        <taxon>Sinanodonta</taxon>
    </lineage>
</organism>
<keyword evidence="3" id="KW-1185">Reference proteome</keyword>
<proteinExistence type="predicted"/>
<dbReference type="CDD" id="cd00176">
    <property type="entry name" value="SPEC"/>
    <property type="match status" value="1"/>
</dbReference>
<dbReference type="Proteomes" id="UP001634394">
    <property type="component" value="Unassembled WGS sequence"/>
</dbReference>
<accession>A0ABD3UY18</accession>
<dbReference type="InterPro" id="IPR018159">
    <property type="entry name" value="Spectrin/alpha-actinin"/>
</dbReference>
<dbReference type="AlphaFoldDB" id="A0ABD3UY18"/>
<dbReference type="Pfam" id="PF00435">
    <property type="entry name" value="Spectrin"/>
    <property type="match status" value="1"/>
</dbReference>
<evidence type="ECO:0000256" key="1">
    <source>
        <dbReference type="ARBA" id="ARBA00022737"/>
    </source>
</evidence>
<dbReference type="SMART" id="SM00150">
    <property type="entry name" value="SPEC"/>
    <property type="match status" value="2"/>
</dbReference>
<dbReference type="SUPFAM" id="SSF46966">
    <property type="entry name" value="Spectrin repeat"/>
    <property type="match status" value="2"/>
</dbReference>
<dbReference type="InterPro" id="IPR002017">
    <property type="entry name" value="Spectrin_repeat"/>
</dbReference>
<gene>
    <name evidence="2" type="ORF">ACJMK2_013615</name>
</gene>
<evidence type="ECO:0000313" key="2">
    <source>
        <dbReference type="EMBL" id="KAL3854342.1"/>
    </source>
</evidence>
<dbReference type="EMBL" id="JBJQND010000014">
    <property type="protein sequence ID" value="KAL3854342.1"/>
    <property type="molecule type" value="Genomic_DNA"/>
</dbReference>
<keyword evidence="1" id="KW-0677">Repeat</keyword>
<name>A0ABD3UY18_SINWO</name>
<feature type="non-terminal residue" evidence="2">
    <location>
        <position position="1"/>
    </location>
</feature>